<dbReference type="KEGG" id="ccha:ELD05_07095"/>
<sequence length="358" mass="41454">MKRIFSKRLVFNICIIASVIILLLSLLAGCGKKKVSVHSNPEINKVKQTEKEEQNNVRNFSSDNYICKLTGEVIYQKDEHQVIAVMINNEPGAIPQSSLNQAEYLYEALIEGGATRIMAIYHHTYPKKVGPIRSARPYFMQIAKSLNAYYVHCGGSPQSYRLFKQNYIPHIDAIYTGGGIFYRTLDRKAPHNLYLTMEGLIKYFDKKGYKKQQGYKFYPLTDSVVNKYSSENSKVKIRFSGWYYVKYEYDPVKKAYKRFVKEKPHIDKETGVELFAKNLIILVAKYDTIKNDDKGRQEVDFSEGKGYLLQEGKTIPITYTFDIKNSFTMKDYDGKEIKLLKGKTWFEIVPQYGEIKIE</sequence>
<name>A0A3T0D5S5_9FIRM</name>
<keyword evidence="4" id="KW-1185">Reference proteome</keyword>
<dbReference type="InterPro" id="IPR023158">
    <property type="entry name" value="YerB-like_sf"/>
</dbReference>
<dbReference type="Pfam" id="PF11258">
    <property type="entry name" value="DUF3048"/>
    <property type="match status" value="1"/>
</dbReference>
<organism evidence="3 4">
    <name type="scientific">Caldicellulosiruptor changbaiensis</name>
    <dbReference type="NCBI Taxonomy" id="1222016"/>
    <lineage>
        <taxon>Bacteria</taxon>
        <taxon>Bacillati</taxon>
        <taxon>Bacillota</taxon>
        <taxon>Bacillota incertae sedis</taxon>
        <taxon>Caldicellulosiruptorales</taxon>
        <taxon>Caldicellulosiruptoraceae</taxon>
        <taxon>Caldicellulosiruptor</taxon>
    </lineage>
</organism>
<dbReference type="SUPFAM" id="SSF159774">
    <property type="entry name" value="YerB-like"/>
    <property type="match status" value="1"/>
</dbReference>
<dbReference type="PROSITE" id="PS51257">
    <property type="entry name" value="PROKAR_LIPOPROTEIN"/>
    <property type="match status" value="1"/>
</dbReference>
<accession>A0A3T0D5S5</accession>
<reference evidence="3 4" key="1">
    <citation type="submission" date="2018-12" db="EMBL/GenBank/DDBJ databases">
        <title>Genome sequence from the cellulolytic species, Caldicellulosiruptor changbaiensis.</title>
        <authorList>
            <person name="Blumer-Schuette S.E."/>
            <person name="Mendoza C."/>
        </authorList>
    </citation>
    <scope>NUCLEOTIDE SEQUENCE [LARGE SCALE GENOMIC DNA]</scope>
    <source>
        <strain evidence="3 4">CBS-Z</strain>
    </source>
</reference>
<dbReference type="Proteomes" id="UP000282930">
    <property type="component" value="Chromosome"/>
</dbReference>
<evidence type="ECO:0000259" key="1">
    <source>
        <dbReference type="Pfam" id="PF11258"/>
    </source>
</evidence>
<dbReference type="InterPro" id="IPR021416">
    <property type="entry name" value="DUF3048_N"/>
</dbReference>
<evidence type="ECO:0000313" key="4">
    <source>
        <dbReference type="Proteomes" id="UP000282930"/>
    </source>
</evidence>
<feature type="domain" description="DUF3048" evidence="1">
    <location>
        <begin position="69"/>
        <end position="209"/>
    </location>
</feature>
<evidence type="ECO:0000313" key="3">
    <source>
        <dbReference type="EMBL" id="AZT90430.1"/>
    </source>
</evidence>
<gene>
    <name evidence="3" type="ORF">ELD05_07095</name>
</gene>
<dbReference type="EMBL" id="CP034791">
    <property type="protein sequence ID" value="AZT90430.1"/>
    <property type="molecule type" value="Genomic_DNA"/>
</dbReference>
<dbReference type="RefSeq" id="WP_127351885.1">
    <property type="nucleotide sequence ID" value="NZ_CP034791.1"/>
</dbReference>
<protein>
    <submittedName>
        <fullName evidence="3">DUF3048 domain-containing protein</fullName>
    </submittedName>
</protein>
<feature type="domain" description="DUF3048" evidence="2">
    <location>
        <begin position="235"/>
        <end position="345"/>
    </location>
</feature>
<proteinExistence type="predicted"/>
<dbReference type="InterPro" id="IPR035328">
    <property type="entry name" value="DUF3048_C"/>
</dbReference>
<evidence type="ECO:0000259" key="2">
    <source>
        <dbReference type="Pfam" id="PF17479"/>
    </source>
</evidence>
<dbReference type="AlphaFoldDB" id="A0A3T0D5S5"/>
<dbReference type="Gene3D" id="3.50.90.10">
    <property type="entry name" value="YerB-like"/>
    <property type="match status" value="1"/>
</dbReference>
<dbReference type="Pfam" id="PF17479">
    <property type="entry name" value="DUF3048_C"/>
    <property type="match status" value="1"/>
</dbReference>